<evidence type="ECO:0000313" key="2">
    <source>
        <dbReference type="EMBL" id="PPQ81199.1"/>
    </source>
</evidence>
<proteinExistence type="predicted"/>
<protein>
    <submittedName>
        <fullName evidence="2">Uncharacterized protein</fullName>
    </submittedName>
</protein>
<feature type="region of interest" description="Disordered" evidence="1">
    <location>
        <begin position="206"/>
        <end position="253"/>
    </location>
</feature>
<gene>
    <name evidence="2" type="ORF">CVT24_009757</name>
</gene>
<feature type="region of interest" description="Disordered" evidence="1">
    <location>
        <begin position="265"/>
        <end position="302"/>
    </location>
</feature>
<dbReference type="EMBL" id="NHTK01005301">
    <property type="protein sequence ID" value="PPQ81199.1"/>
    <property type="molecule type" value="Genomic_DNA"/>
</dbReference>
<dbReference type="InParanoid" id="A0A409WRU7"/>
<comment type="caution">
    <text evidence="2">The sequence shown here is derived from an EMBL/GenBank/DDBJ whole genome shotgun (WGS) entry which is preliminary data.</text>
</comment>
<name>A0A409WRU7_9AGAR</name>
<evidence type="ECO:0000256" key="1">
    <source>
        <dbReference type="SAM" id="MobiDB-lite"/>
    </source>
</evidence>
<organism evidence="2 3">
    <name type="scientific">Panaeolus cyanescens</name>
    <dbReference type="NCBI Taxonomy" id="181874"/>
    <lineage>
        <taxon>Eukaryota</taxon>
        <taxon>Fungi</taxon>
        <taxon>Dikarya</taxon>
        <taxon>Basidiomycota</taxon>
        <taxon>Agaricomycotina</taxon>
        <taxon>Agaricomycetes</taxon>
        <taxon>Agaricomycetidae</taxon>
        <taxon>Agaricales</taxon>
        <taxon>Agaricineae</taxon>
        <taxon>Galeropsidaceae</taxon>
        <taxon>Panaeolus</taxon>
    </lineage>
</organism>
<dbReference type="OrthoDB" id="3013631at2759"/>
<feature type="compositionally biased region" description="Polar residues" evidence="1">
    <location>
        <begin position="240"/>
        <end position="253"/>
    </location>
</feature>
<accession>A0A409WRU7</accession>
<evidence type="ECO:0000313" key="3">
    <source>
        <dbReference type="Proteomes" id="UP000284842"/>
    </source>
</evidence>
<dbReference type="Proteomes" id="UP000284842">
    <property type="component" value="Unassembled WGS sequence"/>
</dbReference>
<sequence length="324" mass="36385">MEFMVKIGDIFAEANETWQASVNEHGCIEDRPLEWERDLLPVFHEAQYRILPLYPDIWLPEGSKLTVYDDPSPGTQSRAAKHYYVSSNNALHFQDPNSPNSIHTTSAPNTAFRSFPCRHQRSQEIYNLNPLLVILNAHIECRRFMRDDFRPTLCDDDRGLVEKIMQLGEVIYFRPSIPPSQLSRKRSAPVADDDMDVDLQMPSLSELGVLPTNNGSQGGDGDKTLTPGRTKRQKPGLRRATSTHGESDASSITTVEEFLQHLESLKEEPSDEEKEGDDDNSPEGFDGPVDIGGLYTGNGWTPGAAVNIHHWRKGVPQMTRTLTT</sequence>
<feature type="compositionally biased region" description="Acidic residues" evidence="1">
    <location>
        <begin position="269"/>
        <end position="281"/>
    </location>
</feature>
<reference evidence="2 3" key="1">
    <citation type="journal article" date="2018" name="Evol. Lett.">
        <title>Horizontal gene cluster transfer increased hallucinogenic mushroom diversity.</title>
        <authorList>
            <person name="Reynolds H.T."/>
            <person name="Vijayakumar V."/>
            <person name="Gluck-Thaler E."/>
            <person name="Korotkin H.B."/>
            <person name="Matheny P.B."/>
            <person name="Slot J.C."/>
        </authorList>
    </citation>
    <scope>NUCLEOTIDE SEQUENCE [LARGE SCALE GENOMIC DNA]</scope>
    <source>
        <strain evidence="2 3">2629</strain>
    </source>
</reference>
<dbReference type="AlphaFoldDB" id="A0A409WRU7"/>
<keyword evidence="3" id="KW-1185">Reference proteome</keyword>